<feature type="transmembrane region" description="Helical" evidence="6">
    <location>
        <begin position="12"/>
        <end position="29"/>
    </location>
</feature>
<gene>
    <name evidence="8" type="ORF">D1627_17335</name>
</gene>
<name>A0A399RVR2_9BACT</name>
<keyword evidence="9" id="KW-1185">Reference proteome</keyword>
<comment type="subcellular location">
    <subcellularLocation>
        <location evidence="1">Cell membrane</location>
        <topology evidence="1">Multi-pass membrane protein</topology>
    </subcellularLocation>
</comment>
<evidence type="ECO:0000259" key="7">
    <source>
        <dbReference type="Pfam" id="PF12823"/>
    </source>
</evidence>
<accession>A0A399RVR2</accession>
<feature type="domain" description="DUF3817" evidence="7">
    <location>
        <begin position="6"/>
        <end position="91"/>
    </location>
</feature>
<dbReference type="NCBIfam" id="TIGR03954">
    <property type="entry name" value="integ_memb_HG"/>
    <property type="match status" value="1"/>
</dbReference>
<dbReference type="PANTHER" id="PTHR40077">
    <property type="entry name" value="MEMBRANE PROTEIN-RELATED"/>
    <property type="match status" value="1"/>
</dbReference>
<reference evidence="9" key="1">
    <citation type="submission" date="2018-08" db="EMBL/GenBank/DDBJ databases">
        <title>Mucilaginibacter sp. MYSH2.</title>
        <authorList>
            <person name="Seo T."/>
        </authorList>
    </citation>
    <scope>NUCLEOTIDE SEQUENCE [LARGE SCALE GENOMIC DNA]</scope>
    <source>
        <strain evidence="9">KIRAN</strain>
    </source>
</reference>
<dbReference type="RefSeq" id="WP_119433529.1">
    <property type="nucleotide sequence ID" value="NZ_QWGE01000006.1"/>
</dbReference>
<evidence type="ECO:0000256" key="5">
    <source>
        <dbReference type="ARBA" id="ARBA00023136"/>
    </source>
</evidence>
<organism evidence="8 9">
    <name type="scientific">Pontibacter oryzae</name>
    <dbReference type="NCBI Taxonomy" id="2304593"/>
    <lineage>
        <taxon>Bacteria</taxon>
        <taxon>Pseudomonadati</taxon>
        <taxon>Bacteroidota</taxon>
        <taxon>Cytophagia</taxon>
        <taxon>Cytophagales</taxon>
        <taxon>Hymenobacteraceae</taxon>
        <taxon>Pontibacter</taxon>
    </lineage>
</organism>
<dbReference type="InterPro" id="IPR023845">
    <property type="entry name" value="DUF3817_TM"/>
</dbReference>
<proteinExistence type="predicted"/>
<dbReference type="OrthoDB" id="1121311at2"/>
<evidence type="ECO:0000256" key="2">
    <source>
        <dbReference type="ARBA" id="ARBA00022475"/>
    </source>
</evidence>
<evidence type="ECO:0000313" key="9">
    <source>
        <dbReference type="Proteomes" id="UP000266005"/>
    </source>
</evidence>
<dbReference type="Proteomes" id="UP000266005">
    <property type="component" value="Unassembled WGS sequence"/>
</dbReference>
<protein>
    <submittedName>
        <fullName evidence="8">DUF3817 domain-containing protein</fullName>
    </submittedName>
</protein>
<feature type="transmembrane region" description="Helical" evidence="6">
    <location>
        <begin position="41"/>
        <end position="61"/>
    </location>
</feature>
<keyword evidence="5 6" id="KW-0472">Membrane</keyword>
<evidence type="ECO:0000256" key="1">
    <source>
        <dbReference type="ARBA" id="ARBA00004651"/>
    </source>
</evidence>
<dbReference type="EMBL" id="QWGE01000006">
    <property type="protein sequence ID" value="RIJ34119.1"/>
    <property type="molecule type" value="Genomic_DNA"/>
</dbReference>
<dbReference type="GO" id="GO:0005886">
    <property type="term" value="C:plasma membrane"/>
    <property type="evidence" value="ECO:0007669"/>
    <property type="project" value="UniProtKB-SubCell"/>
</dbReference>
<dbReference type="PANTHER" id="PTHR40077:SF1">
    <property type="entry name" value="MEMBRANE PROTEIN"/>
    <property type="match status" value="1"/>
</dbReference>
<evidence type="ECO:0000313" key="8">
    <source>
        <dbReference type="EMBL" id="RIJ34119.1"/>
    </source>
</evidence>
<dbReference type="AlphaFoldDB" id="A0A399RVR2"/>
<keyword evidence="2" id="KW-1003">Cell membrane</keyword>
<evidence type="ECO:0000256" key="6">
    <source>
        <dbReference type="SAM" id="Phobius"/>
    </source>
</evidence>
<dbReference type="Pfam" id="PF12823">
    <property type="entry name" value="DUF3817"/>
    <property type="match status" value="1"/>
</dbReference>
<keyword evidence="4 6" id="KW-1133">Transmembrane helix</keyword>
<comment type="caution">
    <text evidence="8">The sequence shown here is derived from an EMBL/GenBank/DDBJ whole genome shotgun (WGS) entry which is preliminary data.</text>
</comment>
<evidence type="ECO:0000256" key="4">
    <source>
        <dbReference type="ARBA" id="ARBA00022989"/>
    </source>
</evidence>
<evidence type="ECO:0000256" key="3">
    <source>
        <dbReference type="ARBA" id="ARBA00022692"/>
    </source>
</evidence>
<keyword evidence="3 6" id="KW-0812">Transmembrane</keyword>
<sequence>MKTPISRLRTVGIYEGISYLLLLGIAMPLKYVFDMPLLVKYVGWAHGVLFVLYMVALLQVVLVHRWSLWKAAAGVIASLLPFGPFILDKKLLDKEEAAAQASRQKQMA</sequence>